<comment type="cofactor">
    <cofactor evidence="1">
        <name>pyridoxal 5'-phosphate</name>
        <dbReference type="ChEBI" id="CHEBI:597326"/>
    </cofactor>
</comment>
<evidence type="ECO:0000256" key="1">
    <source>
        <dbReference type="ARBA" id="ARBA00001933"/>
    </source>
</evidence>
<name>A0A143PWW4_LUTPR</name>
<accession>A0A143PWW4</accession>
<gene>
    <name evidence="5" type="primary">tdcB_2</name>
    <name evidence="5" type="ORF">LuPra_06028</name>
</gene>
<dbReference type="PANTHER" id="PTHR48078">
    <property type="entry name" value="THREONINE DEHYDRATASE, MITOCHONDRIAL-RELATED"/>
    <property type="match status" value="1"/>
</dbReference>
<dbReference type="Proteomes" id="UP000076079">
    <property type="component" value="Chromosome"/>
</dbReference>
<dbReference type="PANTHER" id="PTHR48078:SF6">
    <property type="entry name" value="L-THREONINE DEHYDRATASE CATABOLIC TDCB"/>
    <property type="match status" value="1"/>
</dbReference>
<keyword evidence="3 5" id="KW-0456">Lyase</keyword>
<keyword evidence="2" id="KW-0663">Pyridoxal phosphate</keyword>
<dbReference type="GO" id="GO:0003941">
    <property type="term" value="F:L-serine ammonia-lyase activity"/>
    <property type="evidence" value="ECO:0007669"/>
    <property type="project" value="TreeGrafter"/>
</dbReference>
<evidence type="ECO:0000313" key="5">
    <source>
        <dbReference type="EMBL" id="AMY12746.1"/>
    </source>
</evidence>
<dbReference type="EMBL" id="CP015136">
    <property type="protein sequence ID" value="AMY12746.1"/>
    <property type="molecule type" value="Genomic_DNA"/>
</dbReference>
<proteinExistence type="predicted"/>
<dbReference type="GO" id="GO:0006567">
    <property type="term" value="P:L-threonine catabolic process"/>
    <property type="evidence" value="ECO:0007669"/>
    <property type="project" value="TreeGrafter"/>
</dbReference>
<evidence type="ECO:0000259" key="4">
    <source>
        <dbReference type="Pfam" id="PF00291"/>
    </source>
</evidence>
<keyword evidence="6" id="KW-1185">Reference proteome</keyword>
<dbReference type="GO" id="GO:0006565">
    <property type="term" value="P:L-serine catabolic process"/>
    <property type="evidence" value="ECO:0007669"/>
    <property type="project" value="TreeGrafter"/>
</dbReference>
<dbReference type="GO" id="GO:0004794">
    <property type="term" value="F:threonine deaminase activity"/>
    <property type="evidence" value="ECO:0007669"/>
    <property type="project" value="UniProtKB-EC"/>
</dbReference>
<evidence type="ECO:0000313" key="6">
    <source>
        <dbReference type="Proteomes" id="UP000076079"/>
    </source>
</evidence>
<dbReference type="OrthoDB" id="9811476at2"/>
<dbReference type="KEGG" id="abac:LuPra_06028"/>
<reference evidence="6" key="2">
    <citation type="submission" date="2016-04" db="EMBL/GenBank/DDBJ databases">
        <title>First Complete Genome Sequence of a Subdivision 6 Acidobacterium.</title>
        <authorList>
            <person name="Huang S."/>
            <person name="Vieira S."/>
            <person name="Bunk B."/>
            <person name="Riedel T."/>
            <person name="Sproeer C."/>
            <person name="Overmann J."/>
        </authorList>
    </citation>
    <scope>NUCLEOTIDE SEQUENCE [LARGE SCALE GENOMIC DNA]</scope>
    <source>
        <strain evidence="6">DSM 100886 HEG_-6_39</strain>
    </source>
</reference>
<dbReference type="SUPFAM" id="SSF53686">
    <property type="entry name" value="Tryptophan synthase beta subunit-like PLP-dependent enzymes"/>
    <property type="match status" value="1"/>
</dbReference>
<feature type="domain" description="Tryptophan synthase beta chain-like PALP" evidence="4">
    <location>
        <begin position="16"/>
        <end position="303"/>
    </location>
</feature>
<dbReference type="InterPro" id="IPR050147">
    <property type="entry name" value="Ser/Thr_Dehydratase"/>
</dbReference>
<dbReference type="RefSeq" id="WP_110174177.1">
    <property type="nucleotide sequence ID" value="NZ_CP015136.1"/>
</dbReference>
<dbReference type="AlphaFoldDB" id="A0A143PWW4"/>
<dbReference type="STRING" id="1855912.LuPra_06028"/>
<dbReference type="Pfam" id="PF00291">
    <property type="entry name" value="PALP"/>
    <property type="match status" value="1"/>
</dbReference>
<dbReference type="Gene3D" id="3.40.50.1100">
    <property type="match status" value="2"/>
</dbReference>
<sequence>MLVSLAHVQAAAHRIAAHIRRTPLIHADGLSEATGRDTWLKLESLQRTRAFKRRGACNALLSLAERDPVLPPLVTASAGNHGVALSSVARELGARLTIFVPRDAPRAKLDRLRGGGITIVADCVDYDEAESRALAAAAAGDGVFISAYNHPDVIAGAGTVALEILEDLPEAAAIVVPTGGGGLLAGVAAAADGRVAVVGVEPSANQAFTQALAAGHTTTIVPGASLADGLLGNLEQDALTFELVRLGRIPVHLVPEPFVVEGVRALFAHERLVAEGAGAIAIGALLAGTLVHLPDPLVLLVTGANIDAPTLARVLGS</sequence>
<dbReference type="EC" id="4.3.1.19" evidence="5"/>
<evidence type="ECO:0000256" key="2">
    <source>
        <dbReference type="ARBA" id="ARBA00022898"/>
    </source>
</evidence>
<dbReference type="InterPro" id="IPR001926">
    <property type="entry name" value="TrpB-like_PALP"/>
</dbReference>
<organism evidence="5 6">
    <name type="scientific">Luteitalea pratensis</name>
    <dbReference type="NCBI Taxonomy" id="1855912"/>
    <lineage>
        <taxon>Bacteria</taxon>
        <taxon>Pseudomonadati</taxon>
        <taxon>Acidobacteriota</taxon>
        <taxon>Vicinamibacteria</taxon>
        <taxon>Vicinamibacterales</taxon>
        <taxon>Vicinamibacteraceae</taxon>
        <taxon>Luteitalea</taxon>
    </lineage>
</organism>
<dbReference type="GO" id="GO:0009097">
    <property type="term" value="P:isoleucine biosynthetic process"/>
    <property type="evidence" value="ECO:0007669"/>
    <property type="project" value="TreeGrafter"/>
</dbReference>
<protein>
    <submittedName>
        <fullName evidence="5">L-threonine dehydratase catabolic TdcB</fullName>
        <ecNumber evidence="5">4.3.1.19</ecNumber>
    </submittedName>
</protein>
<dbReference type="InterPro" id="IPR036052">
    <property type="entry name" value="TrpB-like_PALP_sf"/>
</dbReference>
<reference evidence="5 6" key="1">
    <citation type="journal article" date="2016" name="Genome Announc.">
        <title>First Complete Genome Sequence of a Subdivision 6 Acidobacterium Strain.</title>
        <authorList>
            <person name="Huang S."/>
            <person name="Vieira S."/>
            <person name="Bunk B."/>
            <person name="Riedel T."/>
            <person name="Sproer C."/>
            <person name="Overmann J."/>
        </authorList>
    </citation>
    <scope>NUCLEOTIDE SEQUENCE [LARGE SCALE GENOMIC DNA]</scope>
    <source>
        <strain evidence="6">DSM 100886 HEG_-6_39</strain>
    </source>
</reference>
<evidence type="ECO:0000256" key="3">
    <source>
        <dbReference type="ARBA" id="ARBA00023239"/>
    </source>
</evidence>